<gene>
    <name evidence="3" type="ORF">SAMN04489726_5406</name>
</gene>
<organism evidence="3 4">
    <name type="scientific">Allokutzneria albata</name>
    <name type="common">Kibdelosporangium albatum</name>
    <dbReference type="NCBI Taxonomy" id="211114"/>
    <lineage>
        <taxon>Bacteria</taxon>
        <taxon>Bacillati</taxon>
        <taxon>Actinomycetota</taxon>
        <taxon>Actinomycetes</taxon>
        <taxon>Pseudonocardiales</taxon>
        <taxon>Pseudonocardiaceae</taxon>
        <taxon>Allokutzneria</taxon>
    </lineage>
</organism>
<dbReference type="eggNOG" id="COG1073">
    <property type="taxonomic scope" value="Bacteria"/>
</dbReference>
<feature type="domain" description="Serine aminopeptidase S33" evidence="2">
    <location>
        <begin position="36"/>
        <end position="155"/>
    </location>
</feature>
<dbReference type="PANTHER" id="PTHR12277:SF81">
    <property type="entry name" value="PROTEIN ABHD13"/>
    <property type="match status" value="1"/>
</dbReference>
<accession>A0A1G9ZBN4</accession>
<name>A0A1G9ZBN4_ALLAB</name>
<sequence length="281" mass="30843">MPRTEPGRETLVTLMTSDNVRLHARLHDSARPSGLVVVVAHGVTHHIGQPNVARLLRRLALRHSVLGFDLRGHGRSGGFSTVGDAEMYDVDAAVRYARQRFERVATLGISLGASVVLRHAALIGTPDAVVTVSCPARWWVRETAAMRRVHWMLEQPQGRIAARLLGVRLGRPWAEIPASPVEVASRVPPEKLLIVHGAADQYFPREHAEALHRATGGEADLWLEPGMRHAESALTPQLVDRIARWLDERTRGNSVGVRHVPPSVPRPSRGGPRQGLDGEPT</sequence>
<evidence type="ECO:0000313" key="4">
    <source>
        <dbReference type="Proteomes" id="UP000183376"/>
    </source>
</evidence>
<evidence type="ECO:0000313" key="3">
    <source>
        <dbReference type="EMBL" id="SDN18822.1"/>
    </source>
</evidence>
<proteinExistence type="predicted"/>
<dbReference type="Gene3D" id="3.40.50.1820">
    <property type="entry name" value="alpha/beta hydrolase"/>
    <property type="match status" value="1"/>
</dbReference>
<keyword evidence="4" id="KW-1185">Reference proteome</keyword>
<evidence type="ECO:0000259" key="2">
    <source>
        <dbReference type="Pfam" id="PF12146"/>
    </source>
</evidence>
<dbReference type="EMBL" id="LT629701">
    <property type="protein sequence ID" value="SDN18822.1"/>
    <property type="molecule type" value="Genomic_DNA"/>
</dbReference>
<dbReference type="Proteomes" id="UP000183376">
    <property type="component" value="Chromosome I"/>
</dbReference>
<dbReference type="Pfam" id="PF12146">
    <property type="entry name" value="Hydrolase_4"/>
    <property type="match status" value="1"/>
</dbReference>
<feature type="compositionally biased region" description="Low complexity" evidence="1">
    <location>
        <begin position="254"/>
        <end position="271"/>
    </location>
</feature>
<protein>
    <submittedName>
        <fullName evidence="3">Alpha/beta hydrolase family protein</fullName>
    </submittedName>
</protein>
<keyword evidence="3" id="KW-0378">Hydrolase</keyword>
<evidence type="ECO:0000256" key="1">
    <source>
        <dbReference type="SAM" id="MobiDB-lite"/>
    </source>
</evidence>
<dbReference type="AlphaFoldDB" id="A0A1G9ZBN4"/>
<dbReference type="PANTHER" id="PTHR12277">
    <property type="entry name" value="ALPHA/BETA HYDROLASE DOMAIN-CONTAINING PROTEIN"/>
    <property type="match status" value="1"/>
</dbReference>
<dbReference type="STRING" id="211114.SAMN04489726_5406"/>
<feature type="region of interest" description="Disordered" evidence="1">
    <location>
        <begin position="253"/>
        <end position="281"/>
    </location>
</feature>
<dbReference type="InterPro" id="IPR029058">
    <property type="entry name" value="AB_hydrolase_fold"/>
</dbReference>
<dbReference type="SUPFAM" id="SSF53474">
    <property type="entry name" value="alpha/beta-Hydrolases"/>
    <property type="match status" value="1"/>
</dbReference>
<dbReference type="GO" id="GO:0016787">
    <property type="term" value="F:hydrolase activity"/>
    <property type="evidence" value="ECO:0007669"/>
    <property type="project" value="UniProtKB-KW"/>
</dbReference>
<reference evidence="3 4" key="1">
    <citation type="submission" date="2016-10" db="EMBL/GenBank/DDBJ databases">
        <authorList>
            <person name="de Groot N.N."/>
        </authorList>
    </citation>
    <scope>NUCLEOTIDE SEQUENCE [LARGE SCALE GENOMIC DNA]</scope>
    <source>
        <strain evidence="3 4">DSM 44149</strain>
    </source>
</reference>
<dbReference type="InterPro" id="IPR022742">
    <property type="entry name" value="Hydrolase_4"/>
</dbReference>